<feature type="transmembrane region" description="Helical" evidence="1">
    <location>
        <begin position="122"/>
        <end position="142"/>
    </location>
</feature>
<dbReference type="EMBL" id="JBHUMX010000041">
    <property type="protein sequence ID" value="MFD2630189.1"/>
    <property type="molecule type" value="Genomic_DNA"/>
</dbReference>
<feature type="transmembrane region" description="Helical" evidence="1">
    <location>
        <begin position="227"/>
        <end position="251"/>
    </location>
</feature>
<keyword evidence="1" id="KW-0472">Membrane</keyword>
<name>A0ABW5Q3H3_9BACI</name>
<feature type="transmembrane region" description="Helical" evidence="1">
    <location>
        <begin position="190"/>
        <end position="215"/>
    </location>
</feature>
<reference evidence="3" key="1">
    <citation type="journal article" date="2019" name="Int. J. Syst. Evol. Microbiol.">
        <title>The Global Catalogue of Microorganisms (GCM) 10K type strain sequencing project: providing services to taxonomists for standard genome sequencing and annotation.</title>
        <authorList>
            <consortium name="The Broad Institute Genomics Platform"/>
            <consortium name="The Broad Institute Genome Sequencing Center for Infectious Disease"/>
            <person name="Wu L."/>
            <person name="Ma J."/>
        </authorList>
    </citation>
    <scope>NUCLEOTIDE SEQUENCE [LARGE SCALE GENOMIC DNA]</scope>
    <source>
        <strain evidence="3">TISTR 1858</strain>
    </source>
</reference>
<evidence type="ECO:0008006" key="4">
    <source>
        <dbReference type="Google" id="ProtNLM"/>
    </source>
</evidence>
<dbReference type="InterPro" id="IPR038728">
    <property type="entry name" value="YkvI-like"/>
</dbReference>
<keyword evidence="1" id="KW-0812">Transmembrane</keyword>
<feature type="transmembrane region" description="Helical" evidence="1">
    <location>
        <begin position="88"/>
        <end position="110"/>
    </location>
</feature>
<feature type="transmembrane region" description="Helical" evidence="1">
    <location>
        <begin position="14"/>
        <end position="31"/>
    </location>
</feature>
<dbReference type="PANTHER" id="PTHR37814:SF1">
    <property type="entry name" value="MEMBRANE PROTEIN"/>
    <property type="match status" value="1"/>
</dbReference>
<protein>
    <recommendedName>
        <fullName evidence="4">Transporter</fullName>
    </recommendedName>
</protein>
<comment type="caution">
    <text evidence="2">The sequence shown here is derived from an EMBL/GenBank/DDBJ whole genome shotgun (WGS) entry which is preliminary data.</text>
</comment>
<dbReference type="PANTHER" id="PTHR37814">
    <property type="entry name" value="CONSERVED MEMBRANE PROTEIN"/>
    <property type="match status" value="1"/>
</dbReference>
<organism evidence="2 3">
    <name type="scientific">Oceanobacillus kapialis</name>
    <dbReference type="NCBI Taxonomy" id="481353"/>
    <lineage>
        <taxon>Bacteria</taxon>
        <taxon>Bacillati</taxon>
        <taxon>Bacillota</taxon>
        <taxon>Bacilli</taxon>
        <taxon>Bacillales</taxon>
        <taxon>Bacillaceae</taxon>
        <taxon>Oceanobacillus</taxon>
    </lineage>
</organism>
<sequence length="365" mass="39667">MNSLERNGQRMKKILQIAGAYIGVIVGAGFASGQEVLQFFTAFGWYGLAGTVISTILFAFLGMHVLQLGHHMQTTSHKVVIYQICGKYIGFLVDIILTFFLFGVAVIMIAGSGSIFEQQFGISASLGNFILTLLVIVTLCLNVKKIISVISLITPYLFLLMFIIVGFSLFNSDLNINQMNAIANSQTAAASNWFVSAALYVSFNIVLAFSMLVVMGSQEKGIREISIGGLLGGLGLGILLFIINIGLFFNIDRVLTVDMPTLLLASEISPIVGILMSIALLGMIFNTAVGMLYTFTTRFIKPEKPSFKTMVVIVSLLAFASSFVGFTKLVNTLYPFTGYLGFALVIAIIVSWITWKRRGTLSSEG</sequence>
<feature type="transmembrane region" description="Helical" evidence="1">
    <location>
        <begin position="333"/>
        <end position="355"/>
    </location>
</feature>
<accession>A0ABW5Q3H3</accession>
<evidence type="ECO:0000313" key="2">
    <source>
        <dbReference type="EMBL" id="MFD2630189.1"/>
    </source>
</evidence>
<keyword evidence="1" id="KW-1133">Transmembrane helix</keyword>
<evidence type="ECO:0000256" key="1">
    <source>
        <dbReference type="SAM" id="Phobius"/>
    </source>
</evidence>
<gene>
    <name evidence="2" type="ORF">ACFSUN_15485</name>
</gene>
<dbReference type="Proteomes" id="UP001597451">
    <property type="component" value="Unassembled WGS sequence"/>
</dbReference>
<feature type="transmembrane region" description="Helical" evidence="1">
    <location>
        <begin position="307"/>
        <end position="327"/>
    </location>
</feature>
<feature type="transmembrane region" description="Helical" evidence="1">
    <location>
        <begin position="149"/>
        <end position="170"/>
    </location>
</feature>
<evidence type="ECO:0000313" key="3">
    <source>
        <dbReference type="Proteomes" id="UP001597451"/>
    </source>
</evidence>
<keyword evidence="3" id="KW-1185">Reference proteome</keyword>
<proteinExistence type="predicted"/>
<dbReference type="RefSeq" id="WP_379563164.1">
    <property type="nucleotide sequence ID" value="NZ_CP085256.1"/>
</dbReference>
<feature type="transmembrane region" description="Helical" evidence="1">
    <location>
        <begin position="43"/>
        <end position="67"/>
    </location>
</feature>
<feature type="transmembrane region" description="Helical" evidence="1">
    <location>
        <begin position="271"/>
        <end position="295"/>
    </location>
</feature>